<comment type="caution">
    <text evidence="1">The sequence shown here is derived from an EMBL/GenBank/DDBJ whole genome shotgun (WGS) entry which is preliminary data.</text>
</comment>
<sequence>MAGPFARRRQAKKDETELGTELWRRSHDWFIRSLDRYWQVVQEARAEGTIPEDELNGLVNAGNVLAELAPRVRHLCVEAHRHHPGAGLQVPASGSDVHRILSRAANDLATTAQAAALFRLGQASLHSVGRRAEKVVAAVEEAEEAAGFRPGA</sequence>
<reference evidence="1 2" key="1">
    <citation type="submission" date="2018-07" db="EMBL/GenBank/DDBJ databases">
        <title>Sequencing the genomes of 1000 actinobacteria strains.</title>
        <authorList>
            <person name="Klenk H.-P."/>
        </authorList>
    </citation>
    <scope>NUCLEOTIDE SEQUENCE [LARGE SCALE GENOMIC DNA]</scope>
    <source>
        <strain evidence="1 2">DSM 14442</strain>
    </source>
</reference>
<accession>A0A3D9LHE8</accession>
<name>A0A3D9LHE8_9MICC</name>
<dbReference type="AlphaFoldDB" id="A0A3D9LHE8"/>
<evidence type="ECO:0000313" key="2">
    <source>
        <dbReference type="Proteomes" id="UP000256727"/>
    </source>
</evidence>
<keyword evidence="2" id="KW-1185">Reference proteome</keyword>
<dbReference type="EMBL" id="QREH01000001">
    <property type="protein sequence ID" value="REE05106.1"/>
    <property type="molecule type" value="Genomic_DNA"/>
</dbReference>
<organism evidence="1 2">
    <name type="scientific">Citricoccus muralis</name>
    <dbReference type="NCBI Taxonomy" id="169134"/>
    <lineage>
        <taxon>Bacteria</taxon>
        <taxon>Bacillati</taxon>
        <taxon>Actinomycetota</taxon>
        <taxon>Actinomycetes</taxon>
        <taxon>Micrococcales</taxon>
        <taxon>Micrococcaceae</taxon>
        <taxon>Citricoccus</taxon>
    </lineage>
</organism>
<protein>
    <submittedName>
        <fullName evidence="1">Uncharacterized protein</fullName>
    </submittedName>
</protein>
<evidence type="ECO:0000313" key="1">
    <source>
        <dbReference type="EMBL" id="REE05106.1"/>
    </source>
</evidence>
<dbReference type="OrthoDB" id="4808261at2"/>
<dbReference type="RefSeq" id="WP_115932941.1">
    <property type="nucleotide sequence ID" value="NZ_QREH01000001.1"/>
</dbReference>
<gene>
    <name evidence="1" type="ORF">C8E99_2969</name>
</gene>
<proteinExistence type="predicted"/>
<dbReference type="Proteomes" id="UP000256727">
    <property type="component" value="Unassembled WGS sequence"/>
</dbReference>